<dbReference type="STRING" id="1195763.ABT56_10155"/>
<keyword evidence="2" id="KW-1185">Reference proteome</keyword>
<reference evidence="1 2" key="1">
    <citation type="submission" date="2015-05" db="EMBL/GenBank/DDBJ databases">
        <title>Photobacterium galathea sp. nov.</title>
        <authorList>
            <person name="Machado H."/>
            <person name="Gram L."/>
        </authorList>
    </citation>
    <scope>NUCLEOTIDE SEQUENCE [LARGE SCALE GENOMIC DNA]</scope>
    <source>
        <strain evidence="1 2">CGMCC 1.12159</strain>
    </source>
</reference>
<dbReference type="EMBL" id="LDOT01000012">
    <property type="protein sequence ID" value="KLV05885.1"/>
    <property type="molecule type" value="Genomic_DNA"/>
</dbReference>
<protein>
    <submittedName>
        <fullName evidence="1">Uncharacterized protein</fullName>
    </submittedName>
</protein>
<gene>
    <name evidence="1" type="ORF">ABT56_10155</name>
</gene>
<dbReference type="RefSeq" id="WP_047878748.1">
    <property type="nucleotide sequence ID" value="NZ_LDOT01000012.1"/>
</dbReference>
<comment type="caution">
    <text evidence="1">The sequence shown here is derived from an EMBL/GenBank/DDBJ whole genome shotgun (WGS) entry which is preliminary data.</text>
</comment>
<accession>A0A0J1H253</accession>
<dbReference type="PATRIC" id="fig|1195763.3.peg.2130"/>
<name>A0A0J1H253_9GAMM</name>
<evidence type="ECO:0000313" key="2">
    <source>
        <dbReference type="Proteomes" id="UP000036097"/>
    </source>
</evidence>
<dbReference type="Proteomes" id="UP000036097">
    <property type="component" value="Unassembled WGS sequence"/>
</dbReference>
<organism evidence="1 2">
    <name type="scientific">Photobacterium aquae</name>
    <dbReference type="NCBI Taxonomy" id="1195763"/>
    <lineage>
        <taxon>Bacteria</taxon>
        <taxon>Pseudomonadati</taxon>
        <taxon>Pseudomonadota</taxon>
        <taxon>Gammaproteobacteria</taxon>
        <taxon>Vibrionales</taxon>
        <taxon>Vibrionaceae</taxon>
        <taxon>Photobacterium</taxon>
    </lineage>
</organism>
<sequence>MNIGVATLLGYAIKEIVAPIILDGMDVEKEPPVESSEVDKAISASEDTLRAVTSIVDIFV</sequence>
<evidence type="ECO:0000313" key="1">
    <source>
        <dbReference type="EMBL" id="KLV05885.1"/>
    </source>
</evidence>
<dbReference type="AlphaFoldDB" id="A0A0J1H253"/>
<proteinExistence type="predicted"/>